<dbReference type="InterPro" id="IPR014756">
    <property type="entry name" value="Ig_E-set"/>
</dbReference>
<comment type="caution">
    <text evidence="3">The sequence shown here is derived from an EMBL/GenBank/DDBJ whole genome shotgun (WGS) entry which is preliminary data.</text>
</comment>
<dbReference type="InterPro" id="IPR013783">
    <property type="entry name" value="Ig-like_fold"/>
</dbReference>
<dbReference type="Gene3D" id="2.60.120.260">
    <property type="entry name" value="Galactose-binding domain-like"/>
    <property type="match status" value="1"/>
</dbReference>
<feature type="domain" description="F5/8 type C" evidence="2">
    <location>
        <begin position="62"/>
        <end position="213"/>
    </location>
</feature>
<evidence type="ECO:0000256" key="1">
    <source>
        <dbReference type="SAM" id="SignalP"/>
    </source>
</evidence>
<dbReference type="EMBL" id="CAJPDT010000176">
    <property type="protein sequence ID" value="CAF9942266.1"/>
    <property type="molecule type" value="Genomic_DNA"/>
</dbReference>
<dbReference type="PROSITE" id="PS50022">
    <property type="entry name" value="FA58C_3"/>
    <property type="match status" value="1"/>
</dbReference>
<dbReference type="SUPFAM" id="SSF50965">
    <property type="entry name" value="Galactose oxidase, central domain"/>
    <property type="match status" value="1"/>
</dbReference>
<dbReference type="PANTHER" id="PTHR32208:SF68">
    <property type="entry name" value="GALACTOSE OXIDASE"/>
    <property type="match status" value="1"/>
</dbReference>
<feature type="chain" id="PRO_5034922044" description="F5/8 type C domain-containing protein" evidence="1">
    <location>
        <begin position="21"/>
        <end position="700"/>
    </location>
</feature>
<dbReference type="InterPro" id="IPR006652">
    <property type="entry name" value="Kelch_1"/>
</dbReference>
<sequence>MLRLFAFVLSLSSLSSFAHAKPISAEAANAGVASNSAATEGKLSTEGSTTYDGQELSAIPAAPSVSEAIAAAISQSGWTIVVDSQNTGTSNYGTNAIDGNTSTFWHTEYQPVLVPLPHNATIDMKTAYLVGSITYLPRQDGQSNGNIGEHVIQLSPDGTTYTTVAFGTWIDDATLKTTTFTPFTARYVRILALSEAGNRGPWSSAAEFNVYTASGSAPPSPVGHGAWVYTIDFPLVPVSIALEWSTGYLLAWSSYTPSSFGGSSGTTTYTATYNPATQLVTQAIITNVDHDMFCEGLSIDFNGKVIATGGNTDAATSSYDPTANDWTALANLNIPRGYQAQVTVSTGNVFTIGASWSGGQGGKNGELYSPSANTWTELANCPVAPMLTADAQGVYRADNHGWLFAWSSGYVFQAGPSKAMNWYLTTGSGNQTGVGNRASDTDSMCGNAVMYDAVAGKILTLGGSPDYQSSNATANAHIITIGTPPATPTVQTIGSMAYARAFANSVVLPDGTVFTAGGQVSAVPFSDATSQFVPELFNPATNTFTQMAPASIPRNYHSVSLLLFDGTVANGGGGLCGTCATNHFDMQIWYPPYLYTSAGALAARPVINSVSVASVAVGKTFSITTAGACTAFSMIRMGSTTHTVNTDQRRIALTPTTTSGTTYTFTVPVDPGVAVPGHWMVFALAGGVPSVSKQLQVTLT</sequence>
<dbReference type="Gene3D" id="2.130.10.80">
    <property type="entry name" value="Galactose oxidase/kelch, beta-propeller"/>
    <property type="match status" value="1"/>
</dbReference>
<name>A0A8H3J7P8_9LECA</name>
<dbReference type="Pfam" id="PF00754">
    <property type="entry name" value="F5_F8_type_C"/>
    <property type="match status" value="1"/>
</dbReference>
<dbReference type="SUPFAM" id="SSF81296">
    <property type="entry name" value="E set domains"/>
    <property type="match status" value="1"/>
</dbReference>
<dbReference type="Pfam" id="PF09118">
    <property type="entry name" value="GO-like_E_set"/>
    <property type="match status" value="1"/>
</dbReference>
<reference evidence="3" key="1">
    <citation type="submission" date="2021-03" db="EMBL/GenBank/DDBJ databases">
        <authorList>
            <person name="Tagirdzhanova G."/>
        </authorList>
    </citation>
    <scope>NUCLEOTIDE SEQUENCE</scope>
</reference>
<dbReference type="InterPro" id="IPR037293">
    <property type="entry name" value="Gal_Oxidase_central_sf"/>
</dbReference>
<dbReference type="InterPro" id="IPR000421">
    <property type="entry name" value="FA58C"/>
</dbReference>
<accession>A0A8H3J7P8</accession>
<feature type="signal peptide" evidence="1">
    <location>
        <begin position="1"/>
        <end position="20"/>
    </location>
</feature>
<dbReference type="InterPro" id="IPR015202">
    <property type="entry name" value="GO-like_E_set"/>
</dbReference>
<evidence type="ECO:0000259" key="2">
    <source>
        <dbReference type="PROSITE" id="PS50022"/>
    </source>
</evidence>
<dbReference type="InterPro" id="IPR008979">
    <property type="entry name" value="Galactose-bd-like_sf"/>
</dbReference>
<evidence type="ECO:0000313" key="4">
    <source>
        <dbReference type="Proteomes" id="UP000664534"/>
    </source>
</evidence>
<dbReference type="CDD" id="cd02851">
    <property type="entry name" value="E_set_GO_C"/>
    <property type="match status" value="1"/>
</dbReference>
<dbReference type="SMART" id="SM00612">
    <property type="entry name" value="Kelch"/>
    <property type="match status" value="3"/>
</dbReference>
<evidence type="ECO:0000313" key="3">
    <source>
        <dbReference type="EMBL" id="CAF9942266.1"/>
    </source>
</evidence>
<dbReference type="Proteomes" id="UP000664534">
    <property type="component" value="Unassembled WGS sequence"/>
</dbReference>
<keyword evidence="1" id="KW-0732">Signal</keyword>
<dbReference type="SUPFAM" id="SSF49785">
    <property type="entry name" value="Galactose-binding domain-like"/>
    <property type="match status" value="1"/>
</dbReference>
<gene>
    <name evidence="3" type="ORF">IMSHALPRED_003444</name>
</gene>
<dbReference type="InterPro" id="IPR011043">
    <property type="entry name" value="Gal_Oxase/kelch_b-propeller"/>
</dbReference>
<keyword evidence="4" id="KW-1185">Reference proteome</keyword>
<dbReference type="AlphaFoldDB" id="A0A8H3J7P8"/>
<dbReference type="Gene3D" id="2.60.40.10">
    <property type="entry name" value="Immunoglobulins"/>
    <property type="match status" value="1"/>
</dbReference>
<dbReference type="PANTHER" id="PTHR32208">
    <property type="entry name" value="SECRETED PROTEIN-RELATED"/>
    <property type="match status" value="1"/>
</dbReference>
<organism evidence="3 4">
    <name type="scientific">Imshaugia aleurites</name>
    <dbReference type="NCBI Taxonomy" id="172621"/>
    <lineage>
        <taxon>Eukaryota</taxon>
        <taxon>Fungi</taxon>
        <taxon>Dikarya</taxon>
        <taxon>Ascomycota</taxon>
        <taxon>Pezizomycotina</taxon>
        <taxon>Lecanoromycetes</taxon>
        <taxon>OSLEUM clade</taxon>
        <taxon>Lecanoromycetidae</taxon>
        <taxon>Lecanorales</taxon>
        <taxon>Lecanorineae</taxon>
        <taxon>Parmeliaceae</taxon>
        <taxon>Imshaugia</taxon>
    </lineage>
</organism>
<protein>
    <recommendedName>
        <fullName evidence="2">F5/8 type C domain-containing protein</fullName>
    </recommendedName>
</protein>
<dbReference type="OrthoDB" id="2019572at2759"/>
<proteinExistence type="predicted"/>